<dbReference type="Proteomes" id="UP000799764">
    <property type="component" value="Unassembled WGS sequence"/>
</dbReference>
<feature type="region of interest" description="Disordered" evidence="1">
    <location>
        <begin position="122"/>
        <end position="150"/>
    </location>
</feature>
<sequence>MECFEKVGRQQLTAKGAWRSLRGRKAEKPSSYLVKHGRPRHFKRLGIMKSVMGVHAFQSQFVLKACVARNAALWQQCAASLYAPFSREHVAGLVQATGIDRLSFANRSNALSDLRRKSTSHSQTAAYLSPVTRSTDTGPRALQAGGCLGR</sequence>
<accession>A0A9P4PIL8</accession>
<protein>
    <submittedName>
        <fullName evidence="2">Uncharacterized protein</fullName>
    </submittedName>
</protein>
<organism evidence="2 3">
    <name type="scientific">Karstenula rhodostoma CBS 690.94</name>
    <dbReference type="NCBI Taxonomy" id="1392251"/>
    <lineage>
        <taxon>Eukaryota</taxon>
        <taxon>Fungi</taxon>
        <taxon>Dikarya</taxon>
        <taxon>Ascomycota</taxon>
        <taxon>Pezizomycotina</taxon>
        <taxon>Dothideomycetes</taxon>
        <taxon>Pleosporomycetidae</taxon>
        <taxon>Pleosporales</taxon>
        <taxon>Massarineae</taxon>
        <taxon>Didymosphaeriaceae</taxon>
        <taxon>Karstenula</taxon>
    </lineage>
</organism>
<feature type="compositionally biased region" description="Polar residues" evidence="1">
    <location>
        <begin position="122"/>
        <end position="137"/>
    </location>
</feature>
<dbReference type="AlphaFoldDB" id="A0A9P4PIL8"/>
<proteinExistence type="predicted"/>
<dbReference type="EMBL" id="MU001502">
    <property type="protein sequence ID" value="KAF2443561.1"/>
    <property type="molecule type" value="Genomic_DNA"/>
</dbReference>
<evidence type="ECO:0000256" key="1">
    <source>
        <dbReference type="SAM" id="MobiDB-lite"/>
    </source>
</evidence>
<name>A0A9P4PIL8_9PLEO</name>
<evidence type="ECO:0000313" key="2">
    <source>
        <dbReference type="EMBL" id="KAF2443561.1"/>
    </source>
</evidence>
<keyword evidence="3" id="KW-1185">Reference proteome</keyword>
<comment type="caution">
    <text evidence="2">The sequence shown here is derived from an EMBL/GenBank/DDBJ whole genome shotgun (WGS) entry which is preliminary data.</text>
</comment>
<gene>
    <name evidence="2" type="ORF">P171DRAFT_486290</name>
</gene>
<evidence type="ECO:0000313" key="3">
    <source>
        <dbReference type="Proteomes" id="UP000799764"/>
    </source>
</evidence>
<reference evidence="2" key="1">
    <citation type="journal article" date="2020" name="Stud. Mycol.">
        <title>101 Dothideomycetes genomes: a test case for predicting lifestyles and emergence of pathogens.</title>
        <authorList>
            <person name="Haridas S."/>
            <person name="Albert R."/>
            <person name="Binder M."/>
            <person name="Bloem J."/>
            <person name="Labutti K."/>
            <person name="Salamov A."/>
            <person name="Andreopoulos B."/>
            <person name="Baker S."/>
            <person name="Barry K."/>
            <person name="Bills G."/>
            <person name="Bluhm B."/>
            <person name="Cannon C."/>
            <person name="Castanera R."/>
            <person name="Culley D."/>
            <person name="Daum C."/>
            <person name="Ezra D."/>
            <person name="Gonzalez J."/>
            <person name="Henrissat B."/>
            <person name="Kuo A."/>
            <person name="Liang C."/>
            <person name="Lipzen A."/>
            <person name="Lutzoni F."/>
            <person name="Magnuson J."/>
            <person name="Mondo S."/>
            <person name="Nolan M."/>
            <person name="Ohm R."/>
            <person name="Pangilinan J."/>
            <person name="Park H.-J."/>
            <person name="Ramirez L."/>
            <person name="Alfaro M."/>
            <person name="Sun H."/>
            <person name="Tritt A."/>
            <person name="Yoshinaga Y."/>
            <person name="Zwiers L.-H."/>
            <person name="Turgeon B."/>
            <person name="Goodwin S."/>
            <person name="Spatafora J."/>
            <person name="Crous P."/>
            <person name="Grigoriev I."/>
        </authorList>
    </citation>
    <scope>NUCLEOTIDE SEQUENCE</scope>
    <source>
        <strain evidence="2">CBS 690.94</strain>
    </source>
</reference>